<reference evidence="1 2" key="1">
    <citation type="submission" date="2019-06" db="EMBL/GenBank/DDBJ databases">
        <authorList>
            <person name="Livingstone P."/>
            <person name="Whitworth D."/>
        </authorList>
    </citation>
    <scope>NUCLEOTIDE SEQUENCE [LARGE SCALE GENOMIC DNA]</scope>
    <source>
        <strain evidence="1 2">AM401</strain>
    </source>
</reference>
<evidence type="ECO:0000313" key="2">
    <source>
        <dbReference type="Proteomes" id="UP000315369"/>
    </source>
</evidence>
<dbReference type="AlphaFoldDB" id="A0A540WNN1"/>
<accession>A0A540WNN1</accession>
<keyword evidence="2" id="KW-1185">Reference proteome</keyword>
<sequence length="384" mass="42741">MAEGSLLNLITFGYASRYEAAATRAEGASSALRALEVETQGLAELLARIEKRLAAGEVLVEIAQLADRRVFVTGLQRRGAVDHYLYEGDTGRSEKPVLSFVGTFGDDAVTLNEIACNEKRCHLDHGPLLLKHVVAFARDQGLSDIRGTPRPADWSHGHVPESFKVTHAIQPERKPVADILPLRRRLRREQTSEVATWPPDAFRLMQLMRDFQKQTATAVWKERRRLDIRTAREEVSPAAIEAFVQHLIDSQAAVVGLMRDRTLVDNLKETHPLAFRFGLNGRIEKLELVLLAKHSAWRNMGMAHVHLPELAKGGRRAKAAPARRPVADPRPFLPSVGKPLVLVLRDGMVLHLPLLAVGPFDLLLGWPGNEVLVHLHAITFWEAA</sequence>
<protein>
    <submittedName>
        <fullName evidence="1">Uncharacterized protein</fullName>
    </submittedName>
</protein>
<proteinExistence type="predicted"/>
<evidence type="ECO:0000313" key="1">
    <source>
        <dbReference type="EMBL" id="TQF10616.1"/>
    </source>
</evidence>
<comment type="caution">
    <text evidence="1">The sequence shown here is derived from an EMBL/GenBank/DDBJ whole genome shotgun (WGS) entry which is preliminary data.</text>
</comment>
<dbReference type="OrthoDB" id="9997093at2"/>
<dbReference type="RefSeq" id="WP_141647608.1">
    <property type="nucleotide sequence ID" value="NZ_VIFM01000242.1"/>
</dbReference>
<name>A0A540WNN1_9BACT</name>
<gene>
    <name evidence="1" type="ORF">FJV41_38550</name>
</gene>
<dbReference type="EMBL" id="VIFM01000242">
    <property type="protein sequence ID" value="TQF10616.1"/>
    <property type="molecule type" value="Genomic_DNA"/>
</dbReference>
<organism evidence="1 2">
    <name type="scientific">Myxococcus llanfairpwllgwyngyllgogerychwyrndrobwllllantysiliogogogochensis</name>
    <dbReference type="NCBI Taxonomy" id="2590453"/>
    <lineage>
        <taxon>Bacteria</taxon>
        <taxon>Pseudomonadati</taxon>
        <taxon>Myxococcota</taxon>
        <taxon>Myxococcia</taxon>
        <taxon>Myxococcales</taxon>
        <taxon>Cystobacterineae</taxon>
        <taxon>Myxococcaceae</taxon>
        <taxon>Myxococcus</taxon>
    </lineage>
</organism>
<dbReference type="Proteomes" id="UP000315369">
    <property type="component" value="Unassembled WGS sequence"/>
</dbReference>